<evidence type="ECO:0000313" key="3">
    <source>
        <dbReference type="Proteomes" id="UP001595803"/>
    </source>
</evidence>
<evidence type="ECO:0000256" key="1">
    <source>
        <dbReference type="SAM" id="Phobius"/>
    </source>
</evidence>
<sequence length="167" mass="18412">MTTHRAAPNIITMLRLFTLALSTFICMMTPVELLLLNHLDKPWQWIPFAALGALAAANVWVWRCPSDGIIRWYRASMGLLVLIGVMGVGFHLRQNYQLGLESTPEAMGWDRVLETLKGAAPALAPGLFVQLGALGLIFTYRHPALQTGALGDTLQARGALDVLEQFR</sequence>
<keyword evidence="1" id="KW-0472">Membrane</keyword>
<dbReference type="EMBL" id="JBHRZG010000011">
    <property type="protein sequence ID" value="MFC3833430.1"/>
    <property type="molecule type" value="Genomic_DNA"/>
</dbReference>
<feature type="transmembrane region" description="Helical" evidence="1">
    <location>
        <begin position="73"/>
        <end position="92"/>
    </location>
</feature>
<name>A0ABV7Z9Q0_9DEIO</name>
<feature type="transmembrane region" description="Helical" evidence="1">
    <location>
        <begin position="43"/>
        <end position="61"/>
    </location>
</feature>
<protein>
    <submittedName>
        <fullName evidence="2">Uncharacterized protein</fullName>
    </submittedName>
</protein>
<proteinExistence type="predicted"/>
<gene>
    <name evidence="2" type="ORF">ACFOSB_11235</name>
</gene>
<feature type="transmembrane region" description="Helical" evidence="1">
    <location>
        <begin position="119"/>
        <end position="140"/>
    </location>
</feature>
<feature type="transmembrane region" description="Helical" evidence="1">
    <location>
        <begin position="12"/>
        <end position="31"/>
    </location>
</feature>
<keyword evidence="3" id="KW-1185">Reference proteome</keyword>
<organism evidence="2 3">
    <name type="scientific">Deinococcus rufus</name>
    <dbReference type="NCBI Taxonomy" id="2136097"/>
    <lineage>
        <taxon>Bacteria</taxon>
        <taxon>Thermotogati</taxon>
        <taxon>Deinococcota</taxon>
        <taxon>Deinococci</taxon>
        <taxon>Deinococcales</taxon>
        <taxon>Deinococcaceae</taxon>
        <taxon>Deinococcus</taxon>
    </lineage>
</organism>
<keyword evidence="1" id="KW-0812">Transmembrane</keyword>
<evidence type="ECO:0000313" key="2">
    <source>
        <dbReference type="EMBL" id="MFC3833430.1"/>
    </source>
</evidence>
<dbReference type="RefSeq" id="WP_380101980.1">
    <property type="nucleotide sequence ID" value="NZ_JBHRZG010000011.1"/>
</dbReference>
<keyword evidence="1" id="KW-1133">Transmembrane helix</keyword>
<comment type="caution">
    <text evidence="2">The sequence shown here is derived from an EMBL/GenBank/DDBJ whole genome shotgun (WGS) entry which is preliminary data.</text>
</comment>
<reference evidence="3" key="1">
    <citation type="journal article" date="2019" name="Int. J. Syst. Evol. Microbiol.">
        <title>The Global Catalogue of Microorganisms (GCM) 10K type strain sequencing project: providing services to taxonomists for standard genome sequencing and annotation.</title>
        <authorList>
            <consortium name="The Broad Institute Genomics Platform"/>
            <consortium name="The Broad Institute Genome Sequencing Center for Infectious Disease"/>
            <person name="Wu L."/>
            <person name="Ma J."/>
        </authorList>
    </citation>
    <scope>NUCLEOTIDE SEQUENCE [LARGE SCALE GENOMIC DNA]</scope>
    <source>
        <strain evidence="3">CCTCC AB 2017081</strain>
    </source>
</reference>
<dbReference type="Proteomes" id="UP001595803">
    <property type="component" value="Unassembled WGS sequence"/>
</dbReference>
<accession>A0ABV7Z9Q0</accession>